<evidence type="ECO:0000313" key="3">
    <source>
        <dbReference type="EMBL" id="CEM03963.1"/>
    </source>
</evidence>
<dbReference type="GO" id="GO:0005634">
    <property type="term" value="C:nucleus"/>
    <property type="evidence" value="ECO:0007669"/>
    <property type="project" value="TreeGrafter"/>
</dbReference>
<reference evidence="3 4" key="1">
    <citation type="submission" date="2014-11" db="EMBL/GenBank/DDBJ databases">
        <authorList>
            <person name="Zhu J."/>
            <person name="Qi W."/>
            <person name="Song R."/>
        </authorList>
    </citation>
    <scope>NUCLEOTIDE SEQUENCE [LARGE SCALE GENOMIC DNA]</scope>
</reference>
<dbReference type="InParanoid" id="A0A0G4EZ46"/>
<dbReference type="PROSITE" id="PS50011">
    <property type="entry name" value="PROTEIN_KINASE_DOM"/>
    <property type="match status" value="1"/>
</dbReference>
<dbReference type="GO" id="GO:0004674">
    <property type="term" value="F:protein serine/threonine kinase activity"/>
    <property type="evidence" value="ECO:0007669"/>
    <property type="project" value="TreeGrafter"/>
</dbReference>
<dbReference type="PANTHER" id="PTHR44167">
    <property type="entry name" value="OVARIAN-SPECIFIC SERINE/THREONINE-PROTEIN KINASE LOK-RELATED"/>
    <property type="match status" value="1"/>
</dbReference>
<name>A0A0G4EZ46_VITBC</name>
<dbReference type="EMBL" id="CDMY01000347">
    <property type="protein sequence ID" value="CEM03963.1"/>
    <property type="molecule type" value="Genomic_DNA"/>
</dbReference>
<dbReference type="GO" id="GO:0051598">
    <property type="term" value="P:meiotic recombination checkpoint signaling"/>
    <property type="evidence" value="ECO:0007669"/>
    <property type="project" value="TreeGrafter"/>
</dbReference>
<dbReference type="SUPFAM" id="SSF56112">
    <property type="entry name" value="Protein kinase-like (PK-like)"/>
    <property type="match status" value="1"/>
</dbReference>
<dbReference type="InterPro" id="IPR000719">
    <property type="entry name" value="Prot_kinase_dom"/>
</dbReference>
<dbReference type="PANTHER" id="PTHR44167:SF29">
    <property type="entry name" value="SERINE_THREONINE PROTEIN KINASE-43"/>
    <property type="match status" value="1"/>
</dbReference>
<dbReference type="AlphaFoldDB" id="A0A0G4EZ46"/>
<dbReference type="Pfam" id="PF00069">
    <property type="entry name" value="Pkinase"/>
    <property type="match status" value="1"/>
</dbReference>
<dbReference type="STRING" id="1169540.A0A0G4EZ46"/>
<dbReference type="PhylomeDB" id="A0A0G4EZ46"/>
<dbReference type="GO" id="GO:0005524">
    <property type="term" value="F:ATP binding"/>
    <property type="evidence" value="ECO:0007669"/>
    <property type="project" value="InterPro"/>
</dbReference>
<evidence type="ECO:0000259" key="2">
    <source>
        <dbReference type="PROSITE" id="PS50011"/>
    </source>
</evidence>
<dbReference type="GO" id="GO:0005737">
    <property type="term" value="C:cytoplasm"/>
    <property type="evidence" value="ECO:0007669"/>
    <property type="project" value="TreeGrafter"/>
</dbReference>
<evidence type="ECO:0000256" key="1">
    <source>
        <dbReference type="SAM" id="MobiDB-lite"/>
    </source>
</evidence>
<dbReference type="Gene3D" id="1.10.510.10">
    <property type="entry name" value="Transferase(Phosphotransferase) domain 1"/>
    <property type="match status" value="1"/>
</dbReference>
<evidence type="ECO:0000313" key="4">
    <source>
        <dbReference type="Proteomes" id="UP000041254"/>
    </source>
</evidence>
<proteinExistence type="predicted"/>
<dbReference type="OrthoDB" id="63989at2759"/>
<feature type="domain" description="Protein kinase" evidence="2">
    <location>
        <begin position="7"/>
        <end position="343"/>
    </location>
</feature>
<accession>A0A0G4EZ46</accession>
<organism evidence="3 4">
    <name type="scientific">Vitrella brassicaformis (strain CCMP3155)</name>
    <dbReference type="NCBI Taxonomy" id="1169540"/>
    <lineage>
        <taxon>Eukaryota</taxon>
        <taxon>Sar</taxon>
        <taxon>Alveolata</taxon>
        <taxon>Colpodellida</taxon>
        <taxon>Vitrellaceae</taxon>
        <taxon>Vitrella</taxon>
    </lineage>
</organism>
<dbReference type="Proteomes" id="UP000041254">
    <property type="component" value="Unassembled WGS sequence"/>
</dbReference>
<keyword evidence="4" id="KW-1185">Reference proteome</keyword>
<gene>
    <name evidence="3" type="ORF">Vbra_8475</name>
</gene>
<sequence>MPPPEYIFEEHAFFEGRHGTLYRAKYADTSSSAAGGDDSRAPVPVFTLVVKKIAAKGEDDIAKAHQEVAAHQYVQHLPRGAGTNSNPVPHPNIIQCLNAYKKDGFIHLVMPLAHTDLEQHVNSHGPLQVDEQRVVTRGLMSALQHVHGKGVTHRDVNAANVLLNLERGEGEGEGGSRGRIAGVLLCDFAWAAKDKHAIPWRDYMGTLGQHAPEVLIGPVCWQGQQQQPSSKADMFSAGCVLFCMATGQPSPFLPDMQELADLQRMHGVRGVGTFRALDRMVSFKGSMLEYGNKDEACEVPSVEAFKERFPDIHTDMADLIWSLWEYDPEKRPSASQVLQHPFLQPQPPAAAAASAGGVDRVEGAEVQ</sequence>
<protein>
    <recommendedName>
        <fullName evidence="2">Protein kinase domain-containing protein</fullName>
    </recommendedName>
</protein>
<dbReference type="VEuPathDB" id="CryptoDB:Vbra_8475"/>
<dbReference type="InterPro" id="IPR011009">
    <property type="entry name" value="Kinase-like_dom_sf"/>
</dbReference>
<feature type="region of interest" description="Disordered" evidence="1">
    <location>
        <begin position="335"/>
        <end position="367"/>
    </location>
</feature>